<dbReference type="AlphaFoldDB" id="A0A6P8FZ90"/>
<keyword evidence="7" id="KW-0391">Immunity</keyword>
<name>A0A6P8FZ90_CLUHA</name>
<evidence type="ECO:0000256" key="5">
    <source>
        <dbReference type="ARBA" id="ARBA00022692"/>
    </source>
</evidence>
<dbReference type="Proteomes" id="UP000515152">
    <property type="component" value="Chromosome 12"/>
</dbReference>
<evidence type="ECO:0000313" key="14">
    <source>
        <dbReference type="Proteomes" id="UP000515152"/>
    </source>
</evidence>
<dbReference type="GO" id="GO:0032497">
    <property type="term" value="P:detection of lipopolysaccharide"/>
    <property type="evidence" value="ECO:0007669"/>
    <property type="project" value="TreeGrafter"/>
</dbReference>
<protein>
    <submittedName>
        <fullName evidence="15">CD180 antigen isoform X1</fullName>
    </submittedName>
</protein>
<evidence type="ECO:0000256" key="13">
    <source>
        <dbReference type="SAM" id="SignalP"/>
    </source>
</evidence>
<dbReference type="GO" id="GO:0002755">
    <property type="term" value="P:MyD88-dependent toll-like receptor signaling pathway"/>
    <property type="evidence" value="ECO:0007669"/>
    <property type="project" value="TreeGrafter"/>
</dbReference>
<feature type="transmembrane region" description="Helical" evidence="12">
    <location>
        <begin position="627"/>
        <end position="651"/>
    </location>
</feature>
<dbReference type="Gene3D" id="3.80.10.10">
    <property type="entry name" value="Ribonuclease Inhibitor"/>
    <property type="match status" value="1"/>
</dbReference>
<evidence type="ECO:0000256" key="4">
    <source>
        <dbReference type="ARBA" id="ARBA00022588"/>
    </source>
</evidence>
<dbReference type="GeneID" id="105902280"/>
<dbReference type="Pfam" id="PF13855">
    <property type="entry name" value="LRR_8"/>
    <property type="match status" value="1"/>
</dbReference>
<comment type="similarity">
    <text evidence="2">Belongs to the Toll-like receptor family.</text>
</comment>
<proteinExistence type="inferred from homology"/>
<feature type="chain" id="PRO_5027656145" evidence="13">
    <location>
        <begin position="19"/>
        <end position="662"/>
    </location>
</feature>
<evidence type="ECO:0000313" key="15">
    <source>
        <dbReference type="RefSeq" id="XP_031433138.1"/>
    </source>
</evidence>
<evidence type="ECO:0000256" key="10">
    <source>
        <dbReference type="ARBA" id="ARBA00023170"/>
    </source>
</evidence>
<accession>A0A6P8FZ90</accession>
<dbReference type="GO" id="GO:0034142">
    <property type="term" value="P:toll-like receptor 4 signaling pathway"/>
    <property type="evidence" value="ECO:0007669"/>
    <property type="project" value="TreeGrafter"/>
</dbReference>
<dbReference type="GO" id="GO:0045087">
    <property type="term" value="P:innate immune response"/>
    <property type="evidence" value="ECO:0007669"/>
    <property type="project" value="UniProtKB-KW"/>
</dbReference>
<evidence type="ECO:0000256" key="1">
    <source>
        <dbReference type="ARBA" id="ARBA00004251"/>
    </source>
</evidence>
<reference evidence="15" key="1">
    <citation type="submission" date="2025-08" db="UniProtKB">
        <authorList>
            <consortium name="RefSeq"/>
        </authorList>
    </citation>
    <scope>IDENTIFICATION</scope>
</reference>
<dbReference type="GO" id="GO:0046696">
    <property type="term" value="C:lipopolysaccharide receptor complex"/>
    <property type="evidence" value="ECO:0007669"/>
    <property type="project" value="TreeGrafter"/>
</dbReference>
<sequence length="662" mass="73597">MERQNLLCVLMSLQLVMACGTIPPAKNKCQQIVDGYDCSDLNLESVPDAVPNTTRNLDFSFNPLTSIYKGIFTRLSELLSLDLTRCSIDFMYEDVFATQAKLQTLILTGNPLIFISGRAFCGLKSLVQLIMPQTEVKDLEHIPSSDLQLETLDVSSSGLQTLDGLTAFNLNRMKTLNLARNHIPSICASDLVAFRDTPGDIDVSFQSNDILRVEPGAFRSLRFGGLDFSDCFTRADVSVVLRGLEGVATEKLKLGAFNDGPHRYIKTESLHSLCNMTVTHLNLQMQRWEDVSNATFECMGGLKVLEMTEMHMHSLPDNITTMGKLSQLTLDRNDFENMCDINAHNFPSLTSLSMRGMWGRLVFQGNCLRSLSHLEYLDLSHSGVYVEGLCCEQQLQGLGQLRFLNLSYNFAMRWDALPFTATPQLRHLDCSNVNVNLSGSAPFRNLALLETLNLSRTSVSVTHSHLLEGLKSLVHLNLRGNPVSGGLVSDPDTFKPVPLLESLVLAECELTAIEGNLFHALTKLTYADLSANYLTKLCASPSFSLTVIRLNFAHNRIELVDIDSVEGLGPKSSVDLSFNPLACNCSNIKFIDWVKANVDKLMHFEDTLCNASNRRVQFSEVNLRCNIFAGLTAFGVMMLIIFVATAVVVIAKKRKYGRYREL</sequence>
<organism evidence="14 15">
    <name type="scientific">Clupea harengus</name>
    <name type="common">Atlantic herring</name>
    <dbReference type="NCBI Taxonomy" id="7950"/>
    <lineage>
        <taxon>Eukaryota</taxon>
        <taxon>Metazoa</taxon>
        <taxon>Chordata</taxon>
        <taxon>Craniata</taxon>
        <taxon>Vertebrata</taxon>
        <taxon>Euteleostomi</taxon>
        <taxon>Actinopterygii</taxon>
        <taxon>Neopterygii</taxon>
        <taxon>Teleostei</taxon>
        <taxon>Clupei</taxon>
        <taxon>Clupeiformes</taxon>
        <taxon>Clupeoidei</taxon>
        <taxon>Clupeidae</taxon>
        <taxon>Clupea</taxon>
    </lineage>
</organism>
<dbReference type="InterPro" id="IPR032675">
    <property type="entry name" value="LRR_dom_sf"/>
</dbReference>
<feature type="signal peptide" evidence="13">
    <location>
        <begin position="1"/>
        <end position="18"/>
    </location>
</feature>
<dbReference type="PROSITE" id="PS51257">
    <property type="entry name" value="PROKAR_LIPOPROTEIN"/>
    <property type="match status" value="1"/>
</dbReference>
<dbReference type="GO" id="GO:0001530">
    <property type="term" value="F:lipopolysaccharide binding"/>
    <property type="evidence" value="ECO:0007669"/>
    <property type="project" value="TreeGrafter"/>
</dbReference>
<comment type="subcellular location">
    <subcellularLocation>
        <location evidence="1">Cell membrane</location>
        <topology evidence="1">Single-pass type I membrane protein</topology>
    </subcellularLocation>
</comment>
<dbReference type="RefSeq" id="XP_031433138.1">
    <property type="nucleotide sequence ID" value="XM_031577278.2"/>
</dbReference>
<keyword evidence="10" id="KW-0675">Receptor</keyword>
<dbReference type="GO" id="GO:0001875">
    <property type="term" value="F:lipopolysaccharide immune receptor activity"/>
    <property type="evidence" value="ECO:0007669"/>
    <property type="project" value="TreeGrafter"/>
</dbReference>
<evidence type="ECO:0000256" key="8">
    <source>
        <dbReference type="ARBA" id="ARBA00022989"/>
    </source>
</evidence>
<keyword evidence="14" id="KW-1185">Reference proteome</keyword>
<dbReference type="PANTHER" id="PTHR24365:SF521">
    <property type="entry name" value="TOLL-LIKE RECEPTOR 4"/>
    <property type="match status" value="1"/>
</dbReference>
<keyword evidence="8 12" id="KW-1133">Transmembrane helix</keyword>
<dbReference type="GO" id="GO:0006954">
    <property type="term" value="P:inflammatory response"/>
    <property type="evidence" value="ECO:0007669"/>
    <property type="project" value="UniProtKB-KW"/>
</dbReference>
<keyword evidence="11" id="KW-0395">Inflammatory response</keyword>
<dbReference type="GO" id="GO:0050829">
    <property type="term" value="P:defense response to Gram-negative bacterium"/>
    <property type="evidence" value="ECO:0007669"/>
    <property type="project" value="TreeGrafter"/>
</dbReference>
<evidence type="ECO:0000256" key="3">
    <source>
        <dbReference type="ARBA" id="ARBA00022475"/>
    </source>
</evidence>
<dbReference type="OrthoDB" id="676979at2759"/>
<keyword evidence="5 12" id="KW-0812">Transmembrane</keyword>
<evidence type="ECO:0000256" key="7">
    <source>
        <dbReference type="ARBA" id="ARBA00022859"/>
    </source>
</evidence>
<dbReference type="SUPFAM" id="SSF52058">
    <property type="entry name" value="L domain-like"/>
    <property type="match status" value="2"/>
</dbReference>
<evidence type="ECO:0000256" key="9">
    <source>
        <dbReference type="ARBA" id="ARBA00023136"/>
    </source>
</evidence>
<dbReference type="GO" id="GO:0005886">
    <property type="term" value="C:plasma membrane"/>
    <property type="evidence" value="ECO:0007669"/>
    <property type="project" value="UniProtKB-SubCell"/>
</dbReference>
<evidence type="ECO:0000256" key="6">
    <source>
        <dbReference type="ARBA" id="ARBA00022729"/>
    </source>
</evidence>
<evidence type="ECO:0000256" key="2">
    <source>
        <dbReference type="ARBA" id="ARBA00009634"/>
    </source>
</evidence>
<keyword evidence="3" id="KW-1003">Cell membrane</keyword>
<dbReference type="PANTHER" id="PTHR24365">
    <property type="entry name" value="TOLL-LIKE RECEPTOR"/>
    <property type="match status" value="1"/>
</dbReference>
<keyword evidence="4" id="KW-0399">Innate immunity</keyword>
<evidence type="ECO:0000256" key="12">
    <source>
        <dbReference type="SAM" id="Phobius"/>
    </source>
</evidence>
<keyword evidence="6 13" id="KW-0732">Signal</keyword>
<gene>
    <name evidence="15" type="primary">cd180</name>
</gene>
<evidence type="ECO:0000256" key="11">
    <source>
        <dbReference type="ARBA" id="ARBA00023198"/>
    </source>
</evidence>
<keyword evidence="9 12" id="KW-0472">Membrane</keyword>
<dbReference type="KEGG" id="char:105902280"/>
<dbReference type="CTD" id="4064"/>
<dbReference type="InterPro" id="IPR001611">
    <property type="entry name" value="Leu-rich_rpt"/>
</dbReference>